<organism evidence="3">
    <name type="scientific">freshwater metagenome</name>
    <dbReference type="NCBI Taxonomy" id="449393"/>
    <lineage>
        <taxon>unclassified sequences</taxon>
        <taxon>metagenomes</taxon>
        <taxon>ecological metagenomes</taxon>
    </lineage>
</organism>
<evidence type="ECO:0000259" key="2">
    <source>
        <dbReference type="PROSITE" id="PS50883"/>
    </source>
</evidence>
<dbReference type="PROSITE" id="PS50883">
    <property type="entry name" value="EAL"/>
    <property type="match status" value="1"/>
</dbReference>
<gene>
    <name evidence="3" type="ORF">UFOPK3752_02086</name>
</gene>
<evidence type="ECO:0000259" key="1">
    <source>
        <dbReference type="PROSITE" id="PS50110"/>
    </source>
</evidence>
<dbReference type="InterPro" id="IPR001633">
    <property type="entry name" value="EAL_dom"/>
</dbReference>
<dbReference type="InterPro" id="IPR011006">
    <property type="entry name" value="CheY-like_superfamily"/>
</dbReference>
<feature type="domain" description="Response regulatory" evidence="1">
    <location>
        <begin position="1"/>
        <end position="98"/>
    </location>
</feature>
<dbReference type="AlphaFoldDB" id="A0A6J7KTX9"/>
<dbReference type="SUPFAM" id="SSF52172">
    <property type="entry name" value="CheY-like"/>
    <property type="match status" value="1"/>
</dbReference>
<name>A0A6J7KTX9_9ZZZZ</name>
<dbReference type="PANTHER" id="PTHR33121">
    <property type="entry name" value="CYCLIC DI-GMP PHOSPHODIESTERASE PDEF"/>
    <property type="match status" value="1"/>
</dbReference>
<proteinExistence type="predicted"/>
<dbReference type="Gene3D" id="3.40.50.2300">
    <property type="match status" value="1"/>
</dbReference>
<dbReference type="Gene3D" id="3.20.20.450">
    <property type="entry name" value="EAL domain"/>
    <property type="match status" value="1"/>
</dbReference>
<feature type="domain" description="EAL" evidence="2">
    <location>
        <begin position="107"/>
        <end position="363"/>
    </location>
</feature>
<dbReference type="CDD" id="cd01948">
    <property type="entry name" value="EAL"/>
    <property type="match status" value="1"/>
</dbReference>
<dbReference type="PROSITE" id="PS50110">
    <property type="entry name" value="RESPONSE_REGULATORY"/>
    <property type="match status" value="1"/>
</dbReference>
<dbReference type="InterPro" id="IPR050706">
    <property type="entry name" value="Cyclic-di-GMP_PDE-like"/>
</dbReference>
<protein>
    <submittedName>
        <fullName evidence="3">Unannotated protein</fullName>
    </submittedName>
</protein>
<dbReference type="GO" id="GO:0071111">
    <property type="term" value="F:cyclic-guanylate-specific phosphodiesterase activity"/>
    <property type="evidence" value="ECO:0007669"/>
    <property type="project" value="InterPro"/>
</dbReference>
<dbReference type="InterPro" id="IPR001789">
    <property type="entry name" value="Sig_transdc_resp-reg_receiver"/>
</dbReference>
<dbReference type="InterPro" id="IPR035919">
    <property type="entry name" value="EAL_sf"/>
</dbReference>
<sequence length="373" mass="40208">MGFDVETASTANEIDTRLGNGHDVVFLDLHLGGRDGISVMKTLAARSPGARVVLVSGASDRIIASADRVGEMYGLEVLGTCQKPFSLKQMRSLLEDCRVSAMEPQLAGQTRPSLRDLMSDLVVADLTMAYQPVVRLSDGAVVGAEALVRWSHPEFGSVSPADFVPHLERMGRSRELLTHVASEVARERAEVASLAALDDLAINVSARDLSLSDTPDILREILTETAPASNWTLELTESAAIGAAVSALDVMTRLSLMYFSLAIDDFGTGSSTLERLRWYPFTTLKIDQSFITANSIQSADDWIIVESAVDMGHRLGLAITAEGVEDAPVLARLKELGCDRAQGYLVSRPVPAEKFAATCDEWASRNSSAEQPV</sequence>
<accession>A0A6J7KTX9</accession>
<dbReference type="Pfam" id="PF00563">
    <property type="entry name" value="EAL"/>
    <property type="match status" value="1"/>
</dbReference>
<reference evidence="3" key="1">
    <citation type="submission" date="2020-05" db="EMBL/GenBank/DDBJ databases">
        <authorList>
            <person name="Chiriac C."/>
            <person name="Salcher M."/>
            <person name="Ghai R."/>
            <person name="Kavagutti S V."/>
        </authorList>
    </citation>
    <scope>NUCLEOTIDE SEQUENCE</scope>
</reference>
<dbReference type="GO" id="GO:0000160">
    <property type="term" value="P:phosphorelay signal transduction system"/>
    <property type="evidence" value="ECO:0007669"/>
    <property type="project" value="InterPro"/>
</dbReference>
<dbReference type="PANTHER" id="PTHR33121:SF79">
    <property type="entry name" value="CYCLIC DI-GMP PHOSPHODIESTERASE PDED-RELATED"/>
    <property type="match status" value="1"/>
</dbReference>
<dbReference type="SUPFAM" id="SSF141868">
    <property type="entry name" value="EAL domain-like"/>
    <property type="match status" value="1"/>
</dbReference>
<dbReference type="SMART" id="SM00052">
    <property type="entry name" value="EAL"/>
    <property type="match status" value="1"/>
</dbReference>
<evidence type="ECO:0000313" key="3">
    <source>
        <dbReference type="EMBL" id="CAB4957912.1"/>
    </source>
</evidence>
<dbReference type="EMBL" id="CAFBND010000127">
    <property type="protein sequence ID" value="CAB4957912.1"/>
    <property type="molecule type" value="Genomic_DNA"/>
</dbReference>